<gene>
    <name evidence="1" type="ORF">Q7C36_005429</name>
</gene>
<comment type="caution">
    <text evidence="1">The sequence shown here is derived from an EMBL/GenBank/DDBJ whole genome shotgun (WGS) entry which is preliminary data.</text>
</comment>
<sequence>MAYRRHLFDLCRTDGLHRSYRTDTSIGKYQDLDLSGAQRKLIVVHKFQSVFWEGSGDTAHRRTRRLGRFVHFRRSVHCGAHEEIGGDDGRVNLG</sequence>
<dbReference type="Proteomes" id="UP001187315">
    <property type="component" value="Unassembled WGS sequence"/>
</dbReference>
<accession>A0AA88NJ01</accession>
<dbReference type="EMBL" id="JAVHJS010000005">
    <property type="protein sequence ID" value="KAK2857510.1"/>
    <property type="molecule type" value="Genomic_DNA"/>
</dbReference>
<dbReference type="AlphaFoldDB" id="A0AA88NJ01"/>
<evidence type="ECO:0000313" key="2">
    <source>
        <dbReference type="Proteomes" id="UP001187315"/>
    </source>
</evidence>
<keyword evidence="2" id="KW-1185">Reference proteome</keyword>
<name>A0AA88NJ01_TACVA</name>
<evidence type="ECO:0000313" key="1">
    <source>
        <dbReference type="EMBL" id="KAK2857510.1"/>
    </source>
</evidence>
<reference evidence="1" key="1">
    <citation type="submission" date="2023-08" db="EMBL/GenBank/DDBJ databases">
        <title>Pelteobagrus vachellii genome.</title>
        <authorList>
            <person name="Liu H."/>
        </authorList>
    </citation>
    <scope>NUCLEOTIDE SEQUENCE</scope>
    <source>
        <strain evidence="1">PRFRI_2022a</strain>
        <tissue evidence="1">Muscle</tissue>
    </source>
</reference>
<organism evidence="1 2">
    <name type="scientific">Tachysurus vachellii</name>
    <name type="common">Darkbarbel catfish</name>
    <name type="synonym">Pelteobagrus vachellii</name>
    <dbReference type="NCBI Taxonomy" id="175792"/>
    <lineage>
        <taxon>Eukaryota</taxon>
        <taxon>Metazoa</taxon>
        <taxon>Chordata</taxon>
        <taxon>Craniata</taxon>
        <taxon>Vertebrata</taxon>
        <taxon>Euteleostomi</taxon>
        <taxon>Actinopterygii</taxon>
        <taxon>Neopterygii</taxon>
        <taxon>Teleostei</taxon>
        <taxon>Ostariophysi</taxon>
        <taxon>Siluriformes</taxon>
        <taxon>Bagridae</taxon>
        <taxon>Tachysurus</taxon>
    </lineage>
</organism>
<proteinExistence type="predicted"/>
<protein>
    <submittedName>
        <fullName evidence="1">Uncharacterized protein</fullName>
    </submittedName>
</protein>